<name>F9WVL7_TRYVY</name>
<organism evidence="2 3">
    <name type="scientific">Trypanosoma vivax (strain Y486)</name>
    <dbReference type="NCBI Taxonomy" id="1055687"/>
    <lineage>
        <taxon>Eukaryota</taxon>
        <taxon>Discoba</taxon>
        <taxon>Euglenozoa</taxon>
        <taxon>Kinetoplastea</taxon>
        <taxon>Metakinetoplastina</taxon>
        <taxon>Trypanosomatida</taxon>
        <taxon>Trypanosomatidae</taxon>
        <taxon>Trypanosoma</taxon>
        <taxon>Duttonella</taxon>
    </lineage>
</organism>
<sequence length="106" mass="11463">MSDQRGETATKQLPWLEGMAFSSADSNVGNCRYGKKNARATLSVVVFVKQVVRDKLCKKLLKLKKGFALTRGAGVLNSNLHFAHSDNAARHVSTDSEARPCGQTAA</sequence>
<dbReference type="VEuPathDB" id="TriTrypDB:TvY486_0045440"/>
<keyword evidence="3" id="KW-1185">Reference proteome</keyword>
<evidence type="ECO:0000256" key="1">
    <source>
        <dbReference type="SAM" id="MobiDB-lite"/>
    </source>
</evidence>
<proteinExistence type="predicted"/>
<reference evidence="2 3" key="1">
    <citation type="journal article" date="2012" name="Proc. Natl. Acad. Sci. U.S.A.">
        <title>Antigenic diversity is generated by distinct evolutionary mechanisms in African trypanosome species.</title>
        <authorList>
            <person name="Jackson A.P."/>
            <person name="Berry A."/>
            <person name="Aslett M."/>
            <person name="Allison H.C."/>
            <person name="Burton P."/>
            <person name="Vavrova-Anderson J."/>
            <person name="Brown R."/>
            <person name="Browne H."/>
            <person name="Corton N."/>
            <person name="Hauser H."/>
            <person name="Gamble J."/>
            <person name="Gilderthorp R."/>
            <person name="Marcello L."/>
            <person name="McQuillan J."/>
            <person name="Otto T.D."/>
            <person name="Quail M.A."/>
            <person name="Sanders M.J."/>
            <person name="van Tonder A."/>
            <person name="Ginger M.L."/>
            <person name="Field M.C."/>
            <person name="Barry J.D."/>
            <person name="Hertz-Fowler C."/>
            <person name="Berriman M."/>
        </authorList>
    </citation>
    <scope>NUCLEOTIDE SEQUENCE</scope>
    <source>
        <strain evidence="2 3">Y486</strain>
    </source>
</reference>
<dbReference type="AlphaFoldDB" id="F9WVL7"/>
<evidence type="ECO:0000313" key="3">
    <source>
        <dbReference type="Proteomes" id="UP000009027"/>
    </source>
</evidence>
<dbReference type="Proteomes" id="UP000009027">
    <property type="component" value="Unassembled WGS sequence"/>
</dbReference>
<protein>
    <submittedName>
        <fullName evidence="2">Uncharacterized protein</fullName>
    </submittedName>
</protein>
<feature type="compositionally biased region" description="Basic and acidic residues" evidence="1">
    <location>
        <begin position="87"/>
        <end position="98"/>
    </location>
</feature>
<feature type="region of interest" description="Disordered" evidence="1">
    <location>
        <begin position="87"/>
        <end position="106"/>
    </location>
</feature>
<accession>F9WVL7</accession>
<evidence type="ECO:0000313" key="2">
    <source>
        <dbReference type="EMBL" id="CCD21625.1"/>
    </source>
</evidence>
<gene>
    <name evidence="2" type="ORF">TvY486_0045440</name>
</gene>
<dbReference type="EMBL" id="CAEX01008025">
    <property type="protein sequence ID" value="CCD21625.1"/>
    <property type="molecule type" value="Genomic_DNA"/>
</dbReference>